<dbReference type="AlphaFoldDB" id="F4RB16"/>
<dbReference type="GeneID" id="18921916"/>
<dbReference type="KEGG" id="mlr:MELLADRAFT_103252"/>
<dbReference type="EMBL" id="GL883094">
    <property type="protein sequence ID" value="EGG10571.1"/>
    <property type="molecule type" value="Genomic_DNA"/>
</dbReference>
<organism evidence="2">
    <name type="scientific">Melampsora larici-populina (strain 98AG31 / pathotype 3-4-7)</name>
    <name type="common">Poplar leaf rust fungus</name>
    <dbReference type="NCBI Taxonomy" id="747676"/>
    <lineage>
        <taxon>Eukaryota</taxon>
        <taxon>Fungi</taxon>
        <taxon>Dikarya</taxon>
        <taxon>Basidiomycota</taxon>
        <taxon>Pucciniomycotina</taxon>
        <taxon>Pucciniomycetes</taxon>
        <taxon>Pucciniales</taxon>
        <taxon>Melampsoraceae</taxon>
        <taxon>Melampsora</taxon>
    </lineage>
</organism>
<protein>
    <submittedName>
        <fullName evidence="1">Uncharacterized protein</fullName>
    </submittedName>
</protein>
<gene>
    <name evidence="1" type="ORF">MELLADRAFT_103252</name>
</gene>
<dbReference type="RefSeq" id="XP_007406040.1">
    <property type="nucleotide sequence ID" value="XM_007405978.1"/>
</dbReference>
<evidence type="ECO:0000313" key="1">
    <source>
        <dbReference type="EMBL" id="EGG10571.1"/>
    </source>
</evidence>
<accession>F4RB16</accession>
<dbReference type="InParanoid" id="F4RB16"/>
<keyword evidence="2" id="KW-1185">Reference proteome</keyword>
<proteinExistence type="predicted"/>
<dbReference type="HOGENOM" id="CLU_1421695_0_0_1"/>
<dbReference type="VEuPathDB" id="FungiDB:MELLADRAFT_103252"/>
<reference evidence="2" key="1">
    <citation type="journal article" date="2011" name="Proc. Natl. Acad. Sci. U.S.A.">
        <title>Obligate biotrophy features unraveled by the genomic analysis of rust fungi.</title>
        <authorList>
            <person name="Duplessis S."/>
            <person name="Cuomo C.A."/>
            <person name="Lin Y.-C."/>
            <person name="Aerts A."/>
            <person name="Tisserant E."/>
            <person name="Veneault-Fourrey C."/>
            <person name="Joly D.L."/>
            <person name="Hacquard S."/>
            <person name="Amselem J."/>
            <person name="Cantarel B.L."/>
            <person name="Chiu R."/>
            <person name="Coutinho P.M."/>
            <person name="Feau N."/>
            <person name="Field M."/>
            <person name="Frey P."/>
            <person name="Gelhaye E."/>
            <person name="Goldberg J."/>
            <person name="Grabherr M.G."/>
            <person name="Kodira C.D."/>
            <person name="Kohler A."/>
            <person name="Kuees U."/>
            <person name="Lindquist E.A."/>
            <person name="Lucas S.M."/>
            <person name="Mago R."/>
            <person name="Mauceli E."/>
            <person name="Morin E."/>
            <person name="Murat C."/>
            <person name="Pangilinan J.L."/>
            <person name="Park R."/>
            <person name="Pearson M."/>
            <person name="Quesneville H."/>
            <person name="Rouhier N."/>
            <person name="Sakthikumar S."/>
            <person name="Salamov A.A."/>
            <person name="Schmutz J."/>
            <person name="Selles B."/>
            <person name="Shapiro H."/>
            <person name="Tanguay P."/>
            <person name="Tuskan G.A."/>
            <person name="Henrissat B."/>
            <person name="Van de Peer Y."/>
            <person name="Rouze P."/>
            <person name="Ellis J.G."/>
            <person name="Dodds P.N."/>
            <person name="Schein J.E."/>
            <person name="Zhong S."/>
            <person name="Hamelin R.C."/>
            <person name="Grigoriev I.V."/>
            <person name="Szabo L.J."/>
            <person name="Martin F."/>
        </authorList>
    </citation>
    <scope>NUCLEOTIDE SEQUENCE [LARGE SCALE GENOMIC DNA]</scope>
    <source>
        <strain evidence="2">98AG31 / pathotype 3-4-7</strain>
    </source>
</reference>
<sequence length="191" mass="20938">MSTNNSSVMAHALYAQCLSIIDELRIKGNKSSYVIVFNKIGLPRVHLIVIPCPGFTCVEHRLFRFAERSVFSHPQRRLDNDIYRSSGLESEQQTGTQELVGSVGALVWSVTVLASPGTKKHEHVTIAKSTSVTVGTVLALSRIRLSSMSKVDQEAKAAAILANVISCTDDDFARDLAGKQWQSLRIQGQVL</sequence>
<name>F4RB16_MELLP</name>
<dbReference type="Proteomes" id="UP000001072">
    <property type="component" value="Unassembled WGS sequence"/>
</dbReference>
<evidence type="ECO:0000313" key="2">
    <source>
        <dbReference type="Proteomes" id="UP000001072"/>
    </source>
</evidence>